<accession>A0A0C3S9T1</accession>
<organism evidence="2 3">
    <name type="scientific">Phlebiopsis gigantea (strain 11061_1 CR5-6)</name>
    <name type="common">White-rot fungus</name>
    <name type="synonym">Peniophora gigantea</name>
    <dbReference type="NCBI Taxonomy" id="745531"/>
    <lineage>
        <taxon>Eukaryota</taxon>
        <taxon>Fungi</taxon>
        <taxon>Dikarya</taxon>
        <taxon>Basidiomycota</taxon>
        <taxon>Agaricomycotina</taxon>
        <taxon>Agaricomycetes</taxon>
        <taxon>Polyporales</taxon>
        <taxon>Phanerochaetaceae</taxon>
        <taxon>Phlebiopsis</taxon>
    </lineage>
</organism>
<reference evidence="2 3" key="1">
    <citation type="journal article" date="2014" name="PLoS Genet.">
        <title>Analysis of the Phlebiopsis gigantea genome, transcriptome and secretome provides insight into its pioneer colonization strategies of wood.</title>
        <authorList>
            <person name="Hori C."/>
            <person name="Ishida T."/>
            <person name="Igarashi K."/>
            <person name="Samejima M."/>
            <person name="Suzuki H."/>
            <person name="Master E."/>
            <person name="Ferreira P."/>
            <person name="Ruiz-Duenas F.J."/>
            <person name="Held B."/>
            <person name="Canessa P."/>
            <person name="Larrondo L.F."/>
            <person name="Schmoll M."/>
            <person name="Druzhinina I.S."/>
            <person name="Kubicek C.P."/>
            <person name="Gaskell J.A."/>
            <person name="Kersten P."/>
            <person name="St John F."/>
            <person name="Glasner J."/>
            <person name="Sabat G."/>
            <person name="Splinter BonDurant S."/>
            <person name="Syed K."/>
            <person name="Yadav J."/>
            <person name="Mgbeahuruike A.C."/>
            <person name="Kovalchuk A."/>
            <person name="Asiegbu F.O."/>
            <person name="Lackner G."/>
            <person name="Hoffmeister D."/>
            <person name="Rencoret J."/>
            <person name="Gutierrez A."/>
            <person name="Sun H."/>
            <person name="Lindquist E."/>
            <person name="Barry K."/>
            <person name="Riley R."/>
            <person name="Grigoriev I.V."/>
            <person name="Henrissat B."/>
            <person name="Kues U."/>
            <person name="Berka R.M."/>
            <person name="Martinez A.T."/>
            <person name="Covert S.F."/>
            <person name="Blanchette R.A."/>
            <person name="Cullen D."/>
        </authorList>
    </citation>
    <scope>NUCLEOTIDE SEQUENCE [LARGE SCALE GENOMIC DNA]</scope>
    <source>
        <strain evidence="2 3">11061_1 CR5-6</strain>
    </source>
</reference>
<feature type="region of interest" description="Disordered" evidence="1">
    <location>
        <begin position="356"/>
        <end position="530"/>
    </location>
</feature>
<evidence type="ECO:0000256" key="1">
    <source>
        <dbReference type="SAM" id="MobiDB-lite"/>
    </source>
</evidence>
<dbReference type="HOGENOM" id="CLU_513983_0_0_1"/>
<dbReference type="EMBL" id="KN840518">
    <property type="protein sequence ID" value="KIP06445.1"/>
    <property type="molecule type" value="Genomic_DNA"/>
</dbReference>
<feature type="compositionally biased region" description="Basic residues" evidence="1">
    <location>
        <begin position="376"/>
        <end position="385"/>
    </location>
</feature>
<proteinExistence type="predicted"/>
<feature type="region of interest" description="Disordered" evidence="1">
    <location>
        <begin position="269"/>
        <end position="307"/>
    </location>
</feature>
<sequence length="530" mass="57636">MTAVRREAGDGRSHFTRAAILPSSTSVLIVLDVLLPLLHVDLGPTASELTTTHRRSLYTDFRIPTSASRDEPFLRPRPRGDSFPYAHVSPTPFLRPEYQKYMVRNPVEVAPGVLDDCRITARHPLVALLLANIPAVSPAEGRKPPIEEWIKRGMKEKTVNDILDIDRRLSEYQSECIFVLAALSVLRRPKHPKHFSFWGRDPAPKTAERVNKVLEAKPCPVEPPASWVGIPEELWFLASLQGNLYPTKKEGKKVDNGMLLRKRRAQAASAAHSGPLLAEAAEPPRKRVRTSRAVRKEPIEADATSTELSALPLPQLEAIQPAEAEAEAAAEKPMNKAMKLELIGVESPFANTLEIASTLARPSTRDSVAPPEPTRRSARQAKKKPTPGSASATATPMTEAHSLPETLTPLSVPSEVEEPQRPPMTRARSSSSASGSSTAVSETGSAGDTAVEPDAVDPVGSGKAKAAGKRKRVQEVELDVEGEKAPVRSSGRVRKPAKKALHVDEDATVPTQKNAATPVAESRRTRTRRS</sequence>
<dbReference type="Proteomes" id="UP000053257">
    <property type="component" value="Unassembled WGS sequence"/>
</dbReference>
<gene>
    <name evidence="2" type="ORF">PHLGIDRAFT_35957</name>
</gene>
<keyword evidence="3" id="KW-1185">Reference proteome</keyword>
<dbReference type="AlphaFoldDB" id="A0A0C3S9T1"/>
<feature type="compositionally biased region" description="Basic residues" evidence="1">
    <location>
        <begin position="491"/>
        <end position="500"/>
    </location>
</feature>
<name>A0A0C3S9T1_PHLG1</name>
<evidence type="ECO:0000313" key="3">
    <source>
        <dbReference type="Proteomes" id="UP000053257"/>
    </source>
</evidence>
<dbReference type="OrthoDB" id="2756548at2759"/>
<feature type="compositionally biased region" description="Low complexity" evidence="1">
    <location>
        <begin position="425"/>
        <end position="447"/>
    </location>
</feature>
<evidence type="ECO:0000313" key="2">
    <source>
        <dbReference type="EMBL" id="KIP06445.1"/>
    </source>
</evidence>
<protein>
    <submittedName>
        <fullName evidence="2">Uncharacterized protein</fullName>
    </submittedName>
</protein>